<dbReference type="OrthoDB" id="4092340at2759"/>
<evidence type="ECO:0000313" key="3">
    <source>
        <dbReference type="Proteomes" id="UP000054248"/>
    </source>
</evidence>
<organism evidence="2 3">
    <name type="scientific">Tulasnella calospora MUT 4182</name>
    <dbReference type="NCBI Taxonomy" id="1051891"/>
    <lineage>
        <taxon>Eukaryota</taxon>
        <taxon>Fungi</taxon>
        <taxon>Dikarya</taxon>
        <taxon>Basidiomycota</taxon>
        <taxon>Agaricomycotina</taxon>
        <taxon>Agaricomycetes</taxon>
        <taxon>Cantharellales</taxon>
        <taxon>Tulasnellaceae</taxon>
        <taxon>Tulasnella</taxon>
    </lineage>
</organism>
<dbReference type="EMBL" id="KN822976">
    <property type="protein sequence ID" value="KIO30011.1"/>
    <property type="molecule type" value="Genomic_DNA"/>
</dbReference>
<keyword evidence="3" id="KW-1185">Reference proteome</keyword>
<reference evidence="3" key="2">
    <citation type="submission" date="2015-01" db="EMBL/GenBank/DDBJ databases">
        <title>Evolutionary Origins and Diversification of the Mycorrhizal Mutualists.</title>
        <authorList>
            <consortium name="DOE Joint Genome Institute"/>
            <consortium name="Mycorrhizal Genomics Consortium"/>
            <person name="Kohler A."/>
            <person name="Kuo A."/>
            <person name="Nagy L.G."/>
            <person name="Floudas D."/>
            <person name="Copeland A."/>
            <person name="Barry K.W."/>
            <person name="Cichocki N."/>
            <person name="Veneault-Fourrey C."/>
            <person name="LaButti K."/>
            <person name="Lindquist E.A."/>
            <person name="Lipzen A."/>
            <person name="Lundell T."/>
            <person name="Morin E."/>
            <person name="Murat C."/>
            <person name="Riley R."/>
            <person name="Ohm R."/>
            <person name="Sun H."/>
            <person name="Tunlid A."/>
            <person name="Henrissat B."/>
            <person name="Grigoriev I.V."/>
            <person name="Hibbett D.S."/>
            <person name="Martin F."/>
        </authorList>
    </citation>
    <scope>NUCLEOTIDE SEQUENCE [LARGE SCALE GENOMIC DNA]</scope>
    <source>
        <strain evidence="3">MUT 4182</strain>
    </source>
</reference>
<gene>
    <name evidence="2" type="ORF">M407DRAFT_5856</name>
</gene>
<feature type="compositionally biased region" description="Low complexity" evidence="1">
    <location>
        <begin position="342"/>
        <end position="365"/>
    </location>
</feature>
<protein>
    <submittedName>
        <fullName evidence="2">Uncharacterized protein</fullName>
    </submittedName>
</protein>
<dbReference type="AlphaFoldDB" id="A0A0C3QP68"/>
<feature type="region of interest" description="Disordered" evidence="1">
    <location>
        <begin position="1"/>
        <end position="31"/>
    </location>
</feature>
<feature type="region of interest" description="Disordered" evidence="1">
    <location>
        <begin position="252"/>
        <end position="373"/>
    </location>
</feature>
<dbReference type="Proteomes" id="UP000054248">
    <property type="component" value="Unassembled WGS sequence"/>
</dbReference>
<accession>A0A0C3QP68</accession>
<sequence length="373" mass="38211">MDRSHLLQGLRTGGPRSASFGNPPLTANPGQTRFASNTFQSGFMDEPAQLVDRFGNISLNGAGSAPMTANPELVAAALQQQQQQQIALLQAQAQVAAMIAQQNGGPVAAAEAQAMQMQIQMELMRIQAHQQQQDFRNQILLQQQQMQQQQLRQAPSTAGPFQSSFPDAAAAQTRTAAAAALRARAVGREATLRASASDEQIAPPMTAGVNGKFGVGMAPPNRAVSSPLNPNAAAFVGRFNPDLSAAIAAASSRPSVSEAGTPPTPTYGATTVISGGTSLGSPGGNLTPSNSYNGLSGYNNNGAATGPTKSDSASSWRRGSTSSTPIQATPTNGFPKAPSPPARQRSSSPPGSGSSTPPNLSLSTSTVVAAAPR</sequence>
<feature type="compositionally biased region" description="Low complexity" evidence="1">
    <location>
        <begin position="252"/>
        <end position="271"/>
    </location>
</feature>
<feature type="compositionally biased region" description="Low complexity" evidence="1">
    <location>
        <begin position="310"/>
        <end position="324"/>
    </location>
</feature>
<name>A0A0C3QP68_9AGAM</name>
<proteinExistence type="predicted"/>
<dbReference type="HOGENOM" id="CLU_742258_0_0_1"/>
<reference evidence="2 3" key="1">
    <citation type="submission" date="2014-04" db="EMBL/GenBank/DDBJ databases">
        <authorList>
            <consortium name="DOE Joint Genome Institute"/>
            <person name="Kuo A."/>
            <person name="Girlanda M."/>
            <person name="Perotto S."/>
            <person name="Kohler A."/>
            <person name="Nagy L.G."/>
            <person name="Floudas D."/>
            <person name="Copeland A."/>
            <person name="Barry K.W."/>
            <person name="Cichocki N."/>
            <person name="Veneault-Fourrey C."/>
            <person name="LaButti K."/>
            <person name="Lindquist E.A."/>
            <person name="Lipzen A."/>
            <person name="Lundell T."/>
            <person name="Morin E."/>
            <person name="Murat C."/>
            <person name="Sun H."/>
            <person name="Tunlid A."/>
            <person name="Henrissat B."/>
            <person name="Grigoriev I.V."/>
            <person name="Hibbett D.S."/>
            <person name="Martin F."/>
            <person name="Nordberg H.P."/>
            <person name="Cantor M.N."/>
            <person name="Hua S.X."/>
        </authorList>
    </citation>
    <scope>NUCLEOTIDE SEQUENCE [LARGE SCALE GENOMIC DNA]</scope>
    <source>
        <strain evidence="2 3">MUT 4182</strain>
    </source>
</reference>
<evidence type="ECO:0000313" key="2">
    <source>
        <dbReference type="EMBL" id="KIO30011.1"/>
    </source>
</evidence>
<evidence type="ECO:0000256" key="1">
    <source>
        <dbReference type="SAM" id="MobiDB-lite"/>
    </source>
</evidence>
<feature type="compositionally biased region" description="Low complexity" evidence="1">
    <location>
        <begin position="289"/>
        <end position="302"/>
    </location>
</feature>